<dbReference type="Pfam" id="PF13306">
    <property type="entry name" value="LRR_5"/>
    <property type="match status" value="1"/>
</dbReference>
<evidence type="ECO:0000313" key="2">
    <source>
        <dbReference type="EMBL" id="HIX07089.1"/>
    </source>
</evidence>
<dbReference type="AlphaFoldDB" id="A0A9D2AET9"/>
<dbReference type="Gene3D" id="3.80.10.10">
    <property type="entry name" value="Ribonuclease Inhibitor"/>
    <property type="match status" value="1"/>
</dbReference>
<name>A0A9D2AET9_9FIRM</name>
<dbReference type="SUPFAM" id="SSF52058">
    <property type="entry name" value="L domain-like"/>
    <property type="match status" value="1"/>
</dbReference>
<sequence>MRKISGSALIFAACFVAGISVFSFFGCAGTGEKTQEVKVTFVQGNETKAEITVASGEKIDVKSVEAPASERENCITEWNFNFDLPVTENKTVNTTTYTSGLSFSKSLKEESYLISGYTGNVADVYMPDDYKGCPVTAIKVDSFKDNESLVSVRFPSALVSVGDYAFKGCYNLETADLPETVTVLGASAFAGCSALKSFTIPAKVTKIPSRLAQGHTYDSIVIPEGVTVIEPYAFASEITKIVLPATLKRIEYVGIWANLRQIFYEGEEYRWETVELSDEPYTGTGGVTFSAKSIASDIAVVYFYSDKQPDKPGNYWHYVSGEPAIWEEG</sequence>
<keyword evidence="1" id="KW-0732">Signal</keyword>
<dbReference type="Proteomes" id="UP000824204">
    <property type="component" value="Unassembled WGS sequence"/>
</dbReference>
<dbReference type="InterPro" id="IPR053139">
    <property type="entry name" value="Surface_bspA-like"/>
</dbReference>
<dbReference type="PROSITE" id="PS51257">
    <property type="entry name" value="PROKAR_LIPOPROTEIN"/>
    <property type="match status" value="1"/>
</dbReference>
<evidence type="ECO:0000256" key="1">
    <source>
        <dbReference type="SAM" id="SignalP"/>
    </source>
</evidence>
<feature type="chain" id="PRO_5039293593" evidence="1">
    <location>
        <begin position="29"/>
        <end position="329"/>
    </location>
</feature>
<dbReference type="PANTHER" id="PTHR45661:SF3">
    <property type="entry name" value="IG-LIKE DOMAIN-CONTAINING PROTEIN"/>
    <property type="match status" value="1"/>
</dbReference>
<organism evidence="2 3">
    <name type="scientific">Candidatus Borkfalkia faecipullorum</name>
    <dbReference type="NCBI Taxonomy" id="2838510"/>
    <lineage>
        <taxon>Bacteria</taxon>
        <taxon>Bacillati</taxon>
        <taxon>Bacillota</taxon>
        <taxon>Clostridia</taxon>
        <taxon>Christensenellales</taxon>
        <taxon>Christensenellaceae</taxon>
        <taxon>Candidatus Borkfalkia</taxon>
    </lineage>
</organism>
<protein>
    <submittedName>
        <fullName evidence="2">Leucine-rich repeat domain-containing protein</fullName>
    </submittedName>
</protein>
<feature type="signal peptide" evidence="1">
    <location>
        <begin position="1"/>
        <end position="28"/>
    </location>
</feature>
<dbReference type="EMBL" id="DXFX01000016">
    <property type="protein sequence ID" value="HIX07089.1"/>
    <property type="molecule type" value="Genomic_DNA"/>
</dbReference>
<dbReference type="InterPro" id="IPR032675">
    <property type="entry name" value="LRR_dom_sf"/>
</dbReference>
<proteinExistence type="predicted"/>
<dbReference type="PANTHER" id="PTHR45661">
    <property type="entry name" value="SURFACE ANTIGEN"/>
    <property type="match status" value="1"/>
</dbReference>
<comment type="caution">
    <text evidence="2">The sequence shown here is derived from an EMBL/GenBank/DDBJ whole genome shotgun (WGS) entry which is preliminary data.</text>
</comment>
<dbReference type="InterPro" id="IPR026906">
    <property type="entry name" value="LRR_5"/>
</dbReference>
<gene>
    <name evidence="2" type="ORF">H9741_01290</name>
</gene>
<evidence type="ECO:0000313" key="3">
    <source>
        <dbReference type="Proteomes" id="UP000824204"/>
    </source>
</evidence>
<accession>A0A9D2AET9</accession>
<reference evidence="2" key="1">
    <citation type="journal article" date="2021" name="PeerJ">
        <title>Extensive microbial diversity within the chicken gut microbiome revealed by metagenomics and culture.</title>
        <authorList>
            <person name="Gilroy R."/>
            <person name="Ravi A."/>
            <person name="Getino M."/>
            <person name="Pursley I."/>
            <person name="Horton D.L."/>
            <person name="Alikhan N.F."/>
            <person name="Baker D."/>
            <person name="Gharbi K."/>
            <person name="Hall N."/>
            <person name="Watson M."/>
            <person name="Adriaenssens E.M."/>
            <person name="Foster-Nyarko E."/>
            <person name="Jarju S."/>
            <person name="Secka A."/>
            <person name="Antonio M."/>
            <person name="Oren A."/>
            <person name="Chaudhuri R.R."/>
            <person name="La Ragione R."/>
            <person name="Hildebrand F."/>
            <person name="Pallen M.J."/>
        </authorList>
    </citation>
    <scope>NUCLEOTIDE SEQUENCE</scope>
    <source>
        <strain evidence="2">811</strain>
    </source>
</reference>
<reference evidence="2" key="2">
    <citation type="submission" date="2021-04" db="EMBL/GenBank/DDBJ databases">
        <authorList>
            <person name="Gilroy R."/>
        </authorList>
    </citation>
    <scope>NUCLEOTIDE SEQUENCE</scope>
    <source>
        <strain evidence="2">811</strain>
    </source>
</reference>